<dbReference type="AlphaFoldDB" id="A0A238Y7C1"/>
<accession>A0A238Y7C1</accession>
<keyword evidence="2" id="KW-1185">Reference proteome</keyword>
<dbReference type="Proteomes" id="UP000198405">
    <property type="component" value="Unassembled WGS sequence"/>
</dbReference>
<organism evidence="1 2">
    <name type="scientific">Desulfurobacterium atlanticum</name>
    <dbReference type="NCBI Taxonomy" id="240169"/>
    <lineage>
        <taxon>Bacteria</taxon>
        <taxon>Pseudomonadati</taxon>
        <taxon>Aquificota</taxon>
        <taxon>Aquificia</taxon>
        <taxon>Desulfurobacteriales</taxon>
        <taxon>Desulfurobacteriaceae</taxon>
        <taxon>Desulfurobacterium</taxon>
    </lineage>
</organism>
<gene>
    <name evidence="1" type="ORF">SAMN06265340_102143</name>
</gene>
<sequence length="33" mass="3670">MKEDFPLPVAIVEGKTIGTRKARKPERDAESSL</sequence>
<evidence type="ECO:0000313" key="2">
    <source>
        <dbReference type="Proteomes" id="UP000198405"/>
    </source>
</evidence>
<evidence type="ECO:0000313" key="1">
    <source>
        <dbReference type="EMBL" id="SNR66494.1"/>
    </source>
</evidence>
<name>A0A238Y7C1_9BACT</name>
<protein>
    <submittedName>
        <fullName evidence="1">Uncharacterized protein</fullName>
    </submittedName>
</protein>
<dbReference type="EMBL" id="FZOB01000002">
    <property type="protein sequence ID" value="SNR66494.1"/>
    <property type="molecule type" value="Genomic_DNA"/>
</dbReference>
<proteinExistence type="predicted"/>
<reference evidence="2" key="1">
    <citation type="submission" date="2017-06" db="EMBL/GenBank/DDBJ databases">
        <authorList>
            <person name="Varghese N."/>
            <person name="Submissions S."/>
        </authorList>
    </citation>
    <scope>NUCLEOTIDE SEQUENCE [LARGE SCALE GENOMIC DNA]</scope>
    <source>
        <strain evidence="2">DSM 15668</strain>
    </source>
</reference>